<dbReference type="Gene3D" id="1.10.1220.10">
    <property type="entry name" value="Met repressor-like"/>
    <property type="match status" value="1"/>
</dbReference>
<dbReference type="RefSeq" id="WP_061787533.1">
    <property type="nucleotide sequence ID" value="NZ_LR134406.1"/>
</dbReference>
<dbReference type="GeneID" id="64408307"/>
<evidence type="ECO:0000313" key="4">
    <source>
        <dbReference type="Proteomes" id="UP000273044"/>
    </source>
</evidence>
<dbReference type="GO" id="GO:0006355">
    <property type="term" value="P:regulation of DNA-templated transcription"/>
    <property type="evidence" value="ECO:0007669"/>
    <property type="project" value="InterPro"/>
</dbReference>
<dbReference type="Proteomes" id="UP000273044">
    <property type="component" value="Chromosome"/>
</dbReference>
<protein>
    <submittedName>
        <fullName evidence="3">Bifunctional SbtC-like/phosphopantothenoylcysteine decarboxylase/phosphopantothenate synthase</fullName>
    </submittedName>
</protein>
<feature type="region of interest" description="Disordered" evidence="1">
    <location>
        <begin position="43"/>
        <end position="78"/>
    </location>
</feature>
<keyword evidence="4" id="KW-1185">Reference proteome</keyword>
<proteinExistence type="predicted"/>
<evidence type="ECO:0000313" key="3">
    <source>
        <dbReference type="EMBL" id="VEH71573.1"/>
    </source>
</evidence>
<dbReference type="EMBL" id="LR134406">
    <property type="protein sequence ID" value="VEH71573.1"/>
    <property type="molecule type" value="Genomic_DNA"/>
</dbReference>
<dbReference type="Pfam" id="PF22513">
    <property type="entry name" value="FitA-like_RHH"/>
    <property type="match status" value="1"/>
</dbReference>
<dbReference type="InterPro" id="IPR013321">
    <property type="entry name" value="Arc_rbn_hlx_hlx"/>
</dbReference>
<dbReference type="SUPFAM" id="SSF47598">
    <property type="entry name" value="Ribbon-helix-helix"/>
    <property type="match status" value="1"/>
</dbReference>
<evidence type="ECO:0000256" key="1">
    <source>
        <dbReference type="SAM" id="MobiDB-lite"/>
    </source>
</evidence>
<name>A0A3S4ZM20_9ACTN</name>
<organism evidence="3 4">
    <name type="scientific">Arachnia propionica</name>
    <dbReference type="NCBI Taxonomy" id="1750"/>
    <lineage>
        <taxon>Bacteria</taxon>
        <taxon>Bacillati</taxon>
        <taxon>Actinomycetota</taxon>
        <taxon>Actinomycetes</taxon>
        <taxon>Propionibacteriales</taxon>
        <taxon>Propionibacteriaceae</taxon>
        <taxon>Arachnia</taxon>
    </lineage>
</organism>
<reference evidence="3 4" key="1">
    <citation type="submission" date="2018-12" db="EMBL/GenBank/DDBJ databases">
        <authorList>
            <consortium name="Pathogen Informatics"/>
        </authorList>
    </citation>
    <scope>NUCLEOTIDE SEQUENCE [LARGE SCALE GENOMIC DNA]</scope>
    <source>
        <strain evidence="3 4">NCTC12967</strain>
    </source>
</reference>
<gene>
    <name evidence="3" type="ORF">NCTC12967_02899</name>
</gene>
<dbReference type="InterPro" id="IPR053853">
    <property type="entry name" value="FitA-like_RHH"/>
</dbReference>
<dbReference type="AlphaFoldDB" id="A0A3S4ZM20"/>
<evidence type="ECO:0000259" key="2">
    <source>
        <dbReference type="Pfam" id="PF22513"/>
    </source>
</evidence>
<dbReference type="InterPro" id="IPR010985">
    <property type="entry name" value="Ribbon_hlx_hlx"/>
</dbReference>
<accession>A0A3S4ZM20</accession>
<feature type="domain" description="Antitoxin FitA-like ribbon-helix-helix" evidence="2">
    <location>
        <begin position="3"/>
        <end position="40"/>
    </location>
</feature>
<sequence length="78" mass="8413">MSTLTIPRLSERTHARLLRQAAENGRSVEAEVRAILDAAVGLPDESTPMAVRRESSEAGGVDIEPPDRTDPPQDATFS</sequence>